<reference evidence="6 7" key="1">
    <citation type="submission" date="2024-09" db="EMBL/GenBank/DDBJ databases">
        <authorList>
            <person name="Sun Q."/>
            <person name="Mori K."/>
        </authorList>
    </citation>
    <scope>NUCLEOTIDE SEQUENCE [LARGE SCALE GENOMIC DNA]</scope>
    <source>
        <strain evidence="6 7">TBRC 0563</strain>
    </source>
</reference>
<sequence length="341" mass="36200">MSGSLLGGRAMSRRGFLSAGVMGIGAAALVAACGTDDKSANGDATAASKGHFPATVEDKFGSVTVKKAPSRVLSLGRTDHDVLLALGIVPVGVFQFVPTMKHGVGVWAEDRLKGATPKFFRPPFNFEEVGALEPDVIFNVQSSGDDAEYKTLNKYAPTIGLPKNTAPNQVPWQTSTKLIATALGQPDQGDKLVAQTQAGLSAVAKENPKFNGRTVSILLAYGGKVGVYTANDTRMQVVTAWGFKPSPYVKSLGTTDYFVDLSPEKMDDADADLVIVLSQQGRPKKDTFAQYPQIERMAANKEGRMVYPEDPNIGLALSAASVLSIPYVVHELVPLVAKTLS</sequence>
<dbReference type="EMBL" id="JBHLZP010000056">
    <property type="protein sequence ID" value="MFB9832655.1"/>
    <property type="molecule type" value="Genomic_DNA"/>
</dbReference>
<dbReference type="Proteomes" id="UP001589627">
    <property type="component" value="Unassembled WGS sequence"/>
</dbReference>
<protein>
    <submittedName>
        <fullName evidence="6">ABC transporter substrate-binding protein</fullName>
    </submittedName>
</protein>
<evidence type="ECO:0000259" key="5">
    <source>
        <dbReference type="PROSITE" id="PS50983"/>
    </source>
</evidence>
<organism evidence="6 7">
    <name type="scientific">Actinoallomurus acaciae</name>
    <dbReference type="NCBI Taxonomy" id="502577"/>
    <lineage>
        <taxon>Bacteria</taxon>
        <taxon>Bacillati</taxon>
        <taxon>Actinomycetota</taxon>
        <taxon>Actinomycetes</taxon>
        <taxon>Streptosporangiales</taxon>
        <taxon>Thermomonosporaceae</taxon>
        <taxon>Actinoallomurus</taxon>
    </lineage>
</organism>
<dbReference type="Gene3D" id="3.40.50.1980">
    <property type="entry name" value="Nitrogenase molybdenum iron protein domain"/>
    <property type="match status" value="2"/>
</dbReference>
<dbReference type="SUPFAM" id="SSF53807">
    <property type="entry name" value="Helical backbone' metal receptor"/>
    <property type="match status" value="1"/>
</dbReference>
<feature type="domain" description="Fe/B12 periplasmic-binding" evidence="5">
    <location>
        <begin position="71"/>
        <end position="340"/>
    </location>
</feature>
<dbReference type="Pfam" id="PF01497">
    <property type="entry name" value="Peripla_BP_2"/>
    <property type="match status" value="1"/>
</dbReference>
<dbReference type="PANTHER" id="PTHR30532">
    <property type="entry name" value="IRON III DICITRATE-BINDING PERIPLASMIC PROTEIN"/>
    <property type="match status" value="1"/>
</dbReference>
<dbReference type="InterPro" id="IPR002491">
    <property type="entry name" value="ABC_transptr_periplasmic_BD"/>
</dbReference>
<proteinExistence type="inferred from homology"/>
<keyword evidence="4" id="KW-0732">Signal</keyword>
<keyword evidence="7" id="KW-1185">Reference proteome</keyword>
<keyword evidence="3" id="KW-0813">Transport</keyword>
<dbReference type="PANTHER" id="PTHR30532:SF24">
    <property type="entry name" value="FERRIC ENTEROBACTIN-BINDING PERIPLASMIC PROTEIN FEPB"/>
    <property type="match status" value="1"/>
</dbReference>
<accession>A0ABV5YC95</accession>
<comment type="similarity">
    <text evidence="2">Belongs to the bacterial solute-binding protein 8 family.</text>
</comment>
<dbReference type="InterPro" id="IPR006311">
    <property type="entry name" value="TAT_signal"/>
</dbReference>
<dbReference type="PROSITE" id="PS50983">
    <property type="entry name" value="FE_B12_PBP"/>
    <property type="match status" value="1"/>
</dbReference>
<comment type="subcellular location">
    <subcellularLocation>
        <location evidence="1">Cell envelope</location>
    </subcellularLocation>
</comment>
<evidence type="ECO:0000256" key="2">
    <source>
        <dbReference type="ARBA" id="ARBA00008814"/>
    </source>
</evidence>
<evidence type="ECO:0000256" key="4">
    <source>
        <dbReference type="ARBA" id="ARBA00022729"/>
    </source>
</evidence>
<dbReference type="PROSITE" id="PS51318">
    <property type="entry name" value="TAT"/>
    <property type="match status" value="1"/>
</dbReference>
<gene>
    <name evidence="6" type="ORF">ACFFNX_10695</name>
</gene>
<dbReference type="InterPro" id="IPR051313">
    <property type="entry name" value="Bact_iron-sidero_bind"/>
</dbReference>
<dbReference type="RefSeq" id="WP_378198763.1">
    <property type="nucleotide sequence ID" value="NZ_JBHLZP010000056.1"/>
</dbReference>
<evidence type="ECO:0000313" key="6">
    <source>
        <dbReference type="EMBL" id="MFB9832655.1"/>
    </source>
</evidence>
<evidence type="ECO:0000313" key="7">
    <source>
        <dbReference type="Proteomes" id="UP001589627"/>
    </source>
</evidence>
<name>A0ABV5YC95_9ACTN</name>
<comment type="caution">
    <text evidence="6">The sequence shown here is derived from an EMBL/GenBank/DDBJ whole genome shotgun (WGS) entry which is preliminary data.</text>
</comment>
<evidence type="ECO:0000256" key="1">
    <source>
        <dbReference type="ARBA" id="ARBA00004196"/>
    </source>
</evidence>
<evidence type="ECO:0000256" key="3">
    <source>
        <dbReference type="ARBA" id="ARBA00022448"/>
    </source>
</evidence>